<feature type="domain" description="O-methyltransferase C-terminal" evidence="5">
    <location>
        <begin position="230"/>
        <end position="376"/>
    </location>
</feature>
<dbReference type="InterPro" id="IPR036390">
    <property type="entry name" value="WH_DNA-bd_sf"/>
</dbReference>
<dbReference type="SUPFAM" id="SSF46785">
    <property type="entry name" value="Winged helix' DNA-binding domain"/>
    <property type="match status" value="1"/>
</dbReference>
<dbReference type="InterPro" id="IPR016461">
    <property type="entry name" value="COMT-like"/>
</dbReference>
<keyword evidence="3" id="KW-0949">S-adenosyl-L-methionine</keyword>
<evidence type="ECO:0000313" key="7">
    <source>
        <dbReference type="Proteomes" id="UP000799767"/>
    </source>
</evidence>
<dbReference type="Proteomes" id="UP000799767">
    <property type="component" value="Unassembled WGS sequence"/>
</dbReference>
<keyword evidence="2" id="KW-0808">Transferase</keyword>
<evidence type="ECO:0000256" key="3">
    <source>
        <dbReference type="ARBA" id="ARBA00022691"/>
    </source>
</evidence>
<dbReference type="InterPro" id="IPR036388">
    <property type="entry name" value="WH-like_DNA-bd_sf"/>
</dbReference>
<protein>
    <submittedName>
        <fullName evidence="6">O-methyltransferas-like protein</fullName>
    </submittedName>
</protein>
<dbReference type="AlphaFoldDB" id="A0A6A6PWX7"/>
<dbReference type="PANTHER" id="PTHR43712">
    <property type="entry name" value="PUTATIVE (AFU_ORTHOLOGUE AFUA_4G14580)-RELATED"/>
    <property type="match status" value="1"/>
</dbReference>
<dbReference type="OrthoDB" id="1535081at2759"/>
<evidence type="ECO:0000259" key="5">
    <source>
        <dbReference type="Pfam" id="PF00891"/>
    </source>
</evidence>
<keyword evidence="1" id="KW-0489">Methyltransferase</keyword>
<sequence>MNGTSDKTALVQAAEDFLAAAKAFNGDDVMARAGLMKHADHLRLLVEDPFGTIMRQWDVIHLTAALNVLTSMGILQRVPREGSIGSEELASAVDIDESVVQRAMRIIVAQGIALEPSPNHYVHNAKSLAYVTGSSQYFFKMVVDQDEALTSLPHYFATHSKQDLTDIEKTPYAFSKKMEGSTYYQVISADAERLEIFNHTLAHLEEQHPVLGMFPFSSMKAHVEAEPHRPFLVDVGGGIGRVLKSILQEAPNGFGAEVVLQDRAEVIDVVDRDGIPDVTLMVHDFFTPQPVKNAHLYLLRRILHDFYDPACIDIVKNIASAMGPTSRLLIGDCVVPEKANMGDDFFVYWMDLTMMVIGGQEKTAKQFTRIFDAAGLELVRIWPAAIGMQSMVEAKLKA</sequence>
<evidence type="ECO:0000256" key="2">
    <source>
        <dbReference type="ARBA" id="ARBA00022679"/>
    </source>
</evidence>
<dbReference type="GeneID" id="54470347"/>
<accession>A0A6A6PWX7</accession>
<name>A0A6A6PWX7_9PEZI</name>
<dbReference type="SUPFAM" id="SSF53335">
    <property type="entry name" value="S-adenosyl-L-methionine-dependent methyltransferases"/>
    <property type="match status" value="1"/>
</dbReference>
<evidence type="ECO:0000313" key="6">
    <source>
        <dbReference type="EMBL" id="KAF2484251.1"/>
    </source>
</evidence>
<dbReference type="GO" id="GO:0008171">
    <property type="term" value="F:O-methyltransferase activity"/>
    <property type="evidence" value="ECO:0007669"/>
    <property type="project" value="InterPro"/>
</dbReference>
<dbReference type="Gene3D" id="3.40.50.150">
    <property type="entry name" value="Vaccinia Virus protein VP39"/>
    <property type="match status" value="1"/>
</dbReference>
<dbReference type="InterPro" id="IPR001077">
    <property type="entry name" value="COMT_C"/>
</dbReference>
<proteinExistence type="predicted"/>
<evidence type="ECO:0000256" key="4">
    <source>
        <dbReference type="PIRSR" id="PIRSR005739-1"/>
    </source>
</evidence>
<reference evidence="6" key="1">
    <citation type="journal article" date="2020" name="Stud. Mycol.">
        <title>101 Dothideomycetes genomes: a test case for predicting lifestyles and emergence of pathogens.</title>
        <authorList>
            <person name="Haridas S."/>
            <person name="Albert R."/>
            <person name="Binder M."/>
            <person name="Bloem J."/>
            <person name="Labutti K."/>
            <person name="Salamov A."/>
            <person name="Andreopoulos B."/>
            <person name="Baker S."/>
            <person name="Barry K."/>
            <person name="Bills G."/>
            <person name="Bluhm B."/>
            <person name="Cannon C."/>
            <person name="Castanera R."/>
            <person name="Culley D."/>
            <person name="Daum C."/>
            <person name="Ezra D."/>
            <person name="Gonzalez J."/>
            <person name="Henrissat B."/>
            <person name="Kuo A."/>
            <person name="Liang C."/>
            <person name="Lipzen A."/>
            <person name="Lutzoni F."/>
            <person name="Magnuson J."/>
            <person name="Mondo S."/>
            <person name="Nolan M."/>
            <person name="Ohm R."/>
            <person name="Pangilinan J."/>
            <person name="Park H.-J."/>
            <person name="Ramirez L."/>
            <person name="Alfaro M."/>
            <person name="Sun H."/>
            <person name="Tritt A."/>
            <person name="Yoshinaga Y."/>
            <person name="Zwiers L.-H."/>
            <person name="Turgeon B."/>
            <person name="Goodwin S."/>
            <person name="Spatafora J."/>
            <person name="Crous P."/>
            <person name="Grigoriev I."/>
        </authorList>
    </citation>
    <scope>NUCLEOTIDE SEQUENCE</scope>
    <source>
        <strain evidence="6">CBS 113389</strain>
    </source>
</reference>
<evidence type="ECO:0000256" key="1">
    <source>
        <dbReference type="ARBA" id="ARBA00022603"/>
    </source>
</evidence>
<feature type="active site" description="Proton acceptor" evidence="4">
    <location>
        <position position="304"/>
    </location>
</feature>
<organism evidence="6 7">
    <name type="scientific">Neohortaea acidophila</name>
    <dbReference type="NCBI Taxonomy" id="245834"/>
    <lineage>
        <taxon>Eukaryota</taxon>
        <taxon>Fungi</taxon>
        <taxon>Dikarya</taxon>
        <taxon>Ascomycota</taxon>
        <taxon>Pezizomycotina</taxon>
        <taxon>Dothideomycetes</taxon>
        <taxon>Dothideomycetidae</taxon>
        <taxon>Mycosphaerellales</taxon>
        <taxon>Teratosphaeriaceae</taxon>
        <taxon>Neohortaea</taxon>
    </lineage>
</organism>
<dbReference type="Gene3D" id="1.10.10.10">
    <property type="entry name" value="Winged helix-like DNA-binding domain superfamily/Winged helix DNA-binding domain"/>
    <property type="match status" value="1"/>
</dbReference>
<dbReference type="RefSeq" id="XP_033590821.1">
    <property type="nucleotide sequence ID" value="XM_033729345.1"/>
</dbReference>
<dbReference type="PROSITE" id="PS51683">
    <property type="entry name" value="SAM_OMT_II"/>
    <property type="match status" value="1"/>
</dbReference>
<dbReference type="EMBL" id="MU001634">
    <property type="protein sequence ID" value="KAF2484251.1"/>
    <property type="molecule type" value="Genomic_DNA"/>
</dbReference>
<gene>
    <name evidence="6" type="ORF">BDY17DRAFT_124752</name>
</gene>
<dbReference type="Pfam" id="PF00891">
    <property type="entry name" value="Methyltransf_2"/>
    <property type="match status" value="1"/>
</dbReference>
<dbReference type="PANTHER" id="PTHR43712:SF1">
    <property type="entry name" value="HYPOTHETICAL O-METHYLTRANSFERASE (EUROFUNG)-RELATED"/>
    <property type="match status" value="1"/>
</dbReference>
<keyword evidence="7" id="KW-1185">Reference proteome</keyword>
<dbReference type="PIRSF" id="PIRSF005739">
    <property type="entry name" value="O-mtase"/>
    <property type="match status" value="1"/>
</dbReference>
<dbReference type="GO" id="GO:0032259">
    <property type="term" value="P:methylation"/>
    <property type="evidence" value="ECO:0007669"/>
    <property type="project" value="UniProtKB-KW"/>
</dbReference>
<dbReference type="InterPro" id="IPR029063">
    <property type="entry name" value="SAM-dependent_MTases_sf"/>
</dbReference>